<comment type="subcellular location">
    <subcellularLocation>
        <location evidence="1">Cytoplasm</location>
    </subcellularLocation>
</comment>
<dbReference type="InterPro" id="IPR003598">
    <property type="entry name" value="Ig_sub2"/>
</dbReference>
<feature type="compositionally biased region" description="Polar residues" evidence="6">
    <location>
        <begin position="1536"/>
        <end position="1546"/>
    </location>
</feature>
<dbReference type="Pfam" id="PF07679">
    <property type="entry name" value="I-set"/>
    <property type="match status" value="5"/>
</dbReference>
<feature type="domain" description="Ig-like" evidence="7">
    <location>
        <begin position="759"/>
        <end position="848"/>
    </location>
</feature>
<gene>
    <name evidence="8" type="ORF">SK128_026425</name>
</gene>
<dbReference type="Proteomes" id="UP001381693">
    <property type="component" value="Unassembled WGS sequence"/>
</dbReference>
<evidence type="ECO:0000256" key="5">
    <source>
        <dbReference type="SAM" id="Coils"/>
    </source>
</evidence>
<feature type="compositionally biased region" description="Polar residues" evidence="6">
    <location>
        <begin position="1476"/>
        <end position="1495"/>
    </location>
</feature>
<dbReference type="InterPro" id="IPR013098">
    <property type="entry name" value="Ig_I-set"/>
</dbReference>
<evidence type="ECO:0000259" key="7">
    <source>
        <dbReference type="PROSITE" id="PS50835"/>
    </source>
</evidence>
<evidence type="ECO:0000313" key="8">
    <source>
        <dbReference type="EMBL" id="KAK7077497.1"/>
    </source>
</evidence>
<sequence length="1700" mass="187734">MLQRRGKVFENVWIQHQHLLEKQLKRSQYHVDLQVISDQLRDLSEQLTRMRGHYGDSLAAATNMQSAFKQFQFTVEMLERRIQTFISTTVKMLGPEDDSGEVQQELAELEKKWSTFQMQVGQSQVSIELSIDFYKLVEEAEDWFKQGSKLLVAVAGDSANIQTPEQAEKLRSRIEIFLQPGEEVQQERINKISSLAFQLYGDTAPKQIEVVSVQHTHMIESFSIIRRNLSMMVENLHTAEDHREKQKKEKEELAASLAAAQAEAEAARLAAAAAEEARKAAEEVARTMSIPVEPVVPERVEIEIQTEAVPMPDEEPPTQDDLPPPKKVKLIDDEPQPMAPIFMTPLVGATVTEGVKFSFECRVIGFPMPEVEWLKDNMSITANPDYKTSFEEGVCTLTIEETFTEDSALFTCKAVNAAGMAETSATLTVKEAEVVEVMAPPRFTKKLVDSTAQEGSSYQLEATVEGHPLPVVSWAKNETCVDESPDYVITYNNGDCVLRFEEVFLEDQAEYSCKATNNLGEDITKAKLTVSAVELSERPKFDMTLSNVMARAGQKFKLECHVLGTPTPTVAWFHNNKLVKETPDCKLGFDGRVATLVMSEAFPKNAGTYTVVAKNSAGEAQCSANVSVKGRIPTETSDSEVTSDVDIEPVKPTIQLALKDTTIKEGKPARLDCVIVGQPEPEVIWYHDDTPVKESSDFKLLFHGDRCSLVIQEAFLEDAGIYRVVAMNSAGEASTACFLNVEPEPELTPPPAETPSVAPRFSQLMTDSHVTEGQAVTLSATVTGQPAPTIAWFREGLPLIPDNELQIHEDVNGHVSAHLYAATLDHTGQYEIVASNCAGTAKCVAYLSIEPRLPTPVPAGPQEPPVFITPLIDASVISGNGVKFEAEVTGQPIPMVSYESTDKEITLEHEESISACIQNGADAYYLGSRAVEEQYQSPIMAQKLDVTSNIYKLDEHPEKEEDNFCEDINILGKKEFTDLVSKICRINLLNPEEENNNVLNETSDMVKDSTLCSDIGTKEEFSQLSKFKNMEVLDADSYSQFMMQNIVVYGPVNNFEQAKNFDQFQKFENIQVMDSSHYATLIVDDYESDKESLVNLGNESDNEEGSDISRTSLAASIRKSNSKFITTGLGQDVQPVKLADLWNLIKDSLPPPDIEPDNSTAQKEDNYNKKICNNGSESELDSGYYSGNFTPSSETGGSNSPASKQSRSVISSAESSKRSSFCDTSLLNSSPDSTSKTDDGFKNMLFDHLSKVSVNDEENNLTKLQLANSKMLNIATETTRHISKELSPLSECSSESDSDSGPDIFYLIHNEDISTGLSSACGNPLKSYIKQKDTCAYRHHLVSKTFRENMWRGCEVGIDQFLCPVSENDCLSLRCSSALSVISEEGCTSDYEEGIASLHQDSLTIPSRLIHTIGNSTPDENSNEFDNKLVHSGHQKENSNSNENSETIDINGNPQEINVLGQAGSNSNGDGEPDFHQTSGQQCISSNDNDNSSLQTKEEERKARRAARLAQLREITKILRSPSKLSNQMTVEALSTPGSSQVNTRAENAEEISDESKRIIQCEMQYADGVLGTSSGPSANKAIQLMVTIAERISRLDLMKVIAEKLKPFLSAGHILLRAFIFPFSQANIIDLTDPLIFDQDYDRTLVVGIQDVTSEATILCSKDDIDSLQNEAIANTMTPALIEAGCYFIILCYHETSTV</sequence>
<dbReference type="FunFam" id="2.60.40.10:FF:000632">
    <property type="entry name" value="Uncharacterized protein, isoform B"/>
    <property type="match status" value="1"/>
</dbReference>
<evidence type="ECO:0000256" key="3">
    <source>
        <dbReference type="ARBA" id="ARBA00023157"/>
    </source>
</evidence>
<dbReference type="Gene3D" id="2.60.40.10">
    <property type="entry name" value="Immunoglobulins"/>
    <property type="match status" value="5"/>
</dbReference>
<dbReference type="InterPro" id="IPR013783">
    <property type="entry name" value="Ig-like_fold"/>
</dbReference>
<feature type="domain" description="Ig-like" evidence="7">
    <location>
        <begin position="539"/>
        <end position="627"/>
    </location>
</feature>
<feature type="region of interest" description="Disordered" evidence="6">
    <location>
        <begin position="1411"/>
        <end position="1505"/>
    </location>
</feature>
<keyword evidence="4" id="KW-0393">Immunoglobulin domain</keyword>
<feature type="domain" description="Ig-like" evidence="7">
    <location>
        <begin position="340"/>
        <end position="428"/>
    </location>
</feature>
<dbReference type="Gene3D" id="1.20.58.60">
    <property type="match status" value="1"/>
</dbReference>
<feature type="compositionally biased region" description="Basic and acidic residues" evidence="6">
    <location>
        <begin position="1425"/>
        <end position="1437"/>
    </location>
</feature>
<dbReference type="GO" id="GO:0060298">
    <property type="term" value="P:positive regulation of sarcomere organization"/>
    <property type="evidence" value="ECO:0007669"/>
    <property type="project" value="UniProtKB-ARBA"/>
</dbReference>
<dbReference type="EMBL" id="JAXCGZ010008684">
    <property type="protein sequence ID" value="KAK7077497.1"/>
    <property type="molecule type" value="Genomic_DNA"/>
</dbReference>
<dbReference type="FunFam" id="2.60.40.10:FF:000032">
    <property type="entry name" value="palladin isoform X1"/>
    <property type="match status" value="1"/>
</dbReference>
<feature type="compositionally biased region" description="Polar residues" evidence="6">
    <location>
        <begin position="1447"/>
        <end position="1456"/>
    </location>
</feature>
<dbReference type="InterPro" id="IPR003599">
    <property type="entry name" value="Ig_sub"/>
</dbReference>
<dbReference type="InterPro" id="IPR007110">
    <property type="entry name" value="Ig-like_dom"/>
</dbReference>
<dbReference type="PANTHER" id="PTHR47633">
    <property type="entry name" value="IMMUNOGLOBULIN"/>
    <property type="match status" value="1"/>
</dbReference>
<proteinExistence type="predicted"/>
<dbReference type="PROSITE" id="PS50835">
    <property type="entry name" value="IG_LIKE"/>
    <property type="match status" value="5"/>
</dbReference>
<evidence type="ECO:0000256" key="6">
    <source>
        <dbReference type="SAM" id="MobiDB-lite"/>
    </source>
</evidence>
<dbReference type="SMART" id="SM00408">
    <property type="entry name" value="IGc2"/>
    <property type="match status" value="5"/>
</dbReference>
<dbReference type="SMART" id="SM00409">
    <property type="entry name" value="IG"/>
    <property type="match status" value="5"/>
</dbReference>
<feature type="compositionally biased region" description="Polar residues" evidence="6">
    <location>
        <begin position="1185"/>
        <end position="1212"/>
    </location>
</feature>
<keyword evidence="3" id="KW-1015">Disulfide bond</keyword>
<evidence type="ECO:0000256" key="4">
    <source>
        <dbReference type="ARBA" id="ARBA00023319"/>
    </source>
</evidence>
<dbReference type="InterPro" id="IPR036179">
    <property type="entry name" value="Ig-like_dom_sf"/>
</dbReference>
<dbReference type="GO" id="GO:0045989">
    <property type="term" value="P:positive regulation of striated muscle contraction"/>
    <property type="evidence" value="ECO:0007669"/>
    <property type="project" value="UniProtKB-ARBA"/>
</dbReference>
<reference evidence="8 9" key="1">
    <citation type="submission" date="2023-11" db="EMBL/GenBank/DDBJ databases">
        <title>Halocaridina rubra genome assembly.</title>
        <authorList>
            <person name="Smith C."/>
        </authorList>
    </citation>
    <scope>NUCLEOTIDE SEQUENCE [LARGE SCALE GENOMIC DNA]</scope>
    <source>
        <strain evidence="8">EP-1</strain>
        <tissue evidence="8">Whole</tissue>
    </source>
</reference>
<keyword evidence="9" id="KW-1185">Reference proteome</keyword>
<dbReference type="SUPFAM" id="SSF46966">
    <property type="entry name" value="Spectrin repeat"/>
    <property type="match status" value="1"/>
</dbReference>
<dbReference type="FunFam" id="2.60.40.10:FF:000107">
    <property type="entry name" value="Myosin, light chain kinase a"/>
    <property type="match status" value="2"/>
</dbReference>
<feature type="coiled-coil region" evidence="5">
    <location>
        <begin position="236"/>
        <end position="284"/>
    </location>
</feature>
<dbReference type="SUPFAM" id="SSF48726">
    <property type="entry name" value="Immunoglobulin"/>
    <property type="match status" value="5"/>
</dbReference>
<organism evidence="8 9">
    <name type="scientific">Halocaridina rubra</name>
    <name type="common">Hawaiian red shrimp</name>
    <dbReference type="NCBI Taxonomy" id="373956"/>
    <lineage>
        <taxon>Eukaryota</taxon>
        <taxon>Metazoa</taxon>
        <taxon>Ecdysozoa</taxon>
        <taxon>Arthropoda</taxon>
        <taxon>Crustacea</taxon>
        <taxon>Multicrustacea</taxon>
        <taxon>Malacostraca</taxon>
        <taxon>Eumalacostraca</taxon>
        <taxon>Eucarida</taxon>
        <taxon>Decapoda</taxon>
        <taxon>Pleocyemata</taxon>
        <taxon>Caridea</taxon>
        <taxon>Atyoidea</taxon>
        <taxon>Atyidae</taxon>
        <taxon>Halocaridina</taxon>
    </lineage>
</organism>
<dbReference type="FunFam" id="2.60.40.10:FF:000425">
    <property type="entry name" value="Myosin light chain kinase"/>
    <property type="match status" value="1"/>
</dbReference>
<feature type="region of interest" description="Disordered" evidence="6">
    <location>
        <begin position="1149"/>
        <end position="1212"/>
    </location>
</feature>
<evidence type="ECO:0000313" key="9">
    <source>
        <dbReference type="Proteomes" id="UP001381693"/>
    </source>
</evidence>
<feature type="region of interest" description="Disordered" evidence="6">
    <location>
        <begin position="1532"/>
        <end position="1553"/>
    </location>
</feature>
<keyword evidence="5" id="KW-0175">Coiled coil</keyword>
<accession>A0AAN9ABB2</accession>
<feature type="domain" description="Ig-like" evidence="7">
    <location>
        <begin position="652"/>
        <end position="740"/>
    </location>
</feature>
<dbReference type="GO" id="GO:0005737">
    <property type="term" value="C:cytoplasm"/>
    <property type="evidence" value="ECO:0007669"/>
    <property type="project" value="UniProtKB-SubCell"/>
</dbReference>
<evidence type="ECO:0000256" key="1">
    <source>
        <dbReference type="ARBA" id="ARBA00004496"/>
    </source>
</evidence>
<comment type="caution">
    <text evidence="8">The sequence shown here is derived from an EMBL/GenBank/DDBJ whole genome shotgun (WGS) entry which is preliminary data.</text>
</comment>
<protein>
    <recommendedName>
        <fullName evidence="7">Ig-like domain-containing protein</fullName>
    </recommendedName>
</protein>
<dbReference type="GO" id="GO:0040017">
    <property type="term" value="P:positive regulation of locomotion"/>
    <property type="evidence" value="ECO:0007669"/>
    <property type="project" value="UniProtKB-ARBA"/>
</dbReference>
<evidence type="ECO:0000256" key="2">
    <source>
        <dbReference type="ARBA" id="ARBA00022490"/>
    </source>
</evidence>
<name>A0AAN9ABB2_HALRR</name>
<feature type="domain" description="Ig-like" evidence="7">
    <location>
        <begin position="441"/>
        <end position="531"/>
    </location>
</feature>
<keyword evidence="2" id="KW-0963">Cytoplasm</keyword>